<feature type="chain" id="PRO_5037917282" description="Outer membrane protein beta-barrel domain-containing protein" evidence="1">
    <location>
        <begin position="21"/>
        <end position="214"/>
    </location>
</feature>
<sequence>MRNTLILAAMLAAAPFAASAADGLSYNYVEAGWTRLSVDIGDGNEHGNGGYIRGSWQIAQPAYVFASFAQVEKTYHYDEGVRDKYTLSQPEIGIGFRQEWTERVDFIADIAYLRLNAKVKLSGYDDYFDVVGIDGSYKEHVNAGRATVGVRGKPSPRTEAWIKAGYMDGSDFDKGEFVGNLGGQVNFNRTWGLVGEAQFIDDTTQLSLGVRASF</sequence>
<evidence type="ECO:0000256" key="1">
    <source>
        <dbReference type="SAM" id="SignalP"/>
    </source>
</evidence>
<proteinExistence type="predicted"/>
<evidence type="ECO:0000313" key="3">
    <source>
        <dbReference type="Proteomes" id="UP000623958"/>
    </source>
</evidence>
<gene>
    <name evidence="2" type="ORF">GCM10009090_23500</name>
</gene>
<reference evidence="2" key="1">
    <citation type="journal article" date="2014" name="Int. J. Syst. Evol. Microbiol.">
        <title>Complete genome sequence of Corynebacterium casei LMG S-19264T (=DSM 44701T), isolated from a smear-ripened cheese.</title>
        <authorList>
            <consortium name="US DOE Joint Genome Institute (JGI-PGF)"/>
            <person name="Walter F."/>
            <person name="Albersmeier A."/>
            <person name="Kalinowski J."/>
            <person name="Ruckert C."/>
        </authorList>
    </citation>
    <scope>NUCLEOTIDE SEQUENCE</scope>
    <source>
        <strain evidence="2">JCM 13306</strain>
    </source>
</reference>
<dbReference type="Proteomes" id="UP000623958">
    <property type="component" value="Unassembled WGS sequence"/>
</dbReference>
<evidence type="ECO:0000313" key="2">
    <source>
        <dbReference type="EMBL" id="GHH55359.1"/>
    </source>
</evidence>
<evidence type="ECO:0008006" key="4">
    <source>
        <dbReference type="Google" id="ProtNLM"/>
    </source>
</evidence>
<accession>A0A919F8K8</accession>
<name>A0A919F8K8_9XANT</name>
<reference evidence="2" key="2">
    <citation type="submission" date="2020-09" db="EMBL/GenBank/DDBJ databases">
        <authorList>
            <person name="Sun Q."/>
            <person name="Ohkuma M."/>
        </authorList>
    </citation>
    <scope>NUCLEOTIDE SEQUENCE</scope>
    <source>
        <strain evidence="2">JCM 13306</strain>
    </source>
</reference>
<dbReference type="AlphaFoldDB" id="A0A919F8K8"/>
<protein>
    <recommendedName>
        <fullName evidence="4">Outer membrane protein beta-barrel domain-containing protein</fullName>
    </recommendedName>
</protein>
<organism evidence="2 3">
    <name type="scientific">Xanthomonas boreopolis</name>
    <dbReference type="NCBI Taxonomy" id="86183"/>
    <lineage>
        <taxon>Bacteria</taxon>
        <taxon>Pseudomonadati</taxon>
        <taxon>Pseudomonadota</taxon>
        <taxon>Gammaproteobacteria</taxon>
        <taxon>Lysobacterales</taxon>
        <taxon>Lysobacteraceae</taxon>
        <taxon>Xanthomonas</taxon>
    </lineage>
</organism>
<dbReference type="RefSeq" id="WP_140719771.1">
    <property type="nucleotide sequence ID" value="NZ_BNBA01000017.1"/>
</dbReference>
<comment type="caution">
    <text evidence="2">The sequence shown here is derived from an EMBL/GenBank/DDBJ whole genome shotgun (WGS) entry which is preliminary data.</text>
</comment>
<keyword evidence="1" id="KW-0732">Signal</keyword>
<keyword evidence="3" id="KW-1185">Reference proteome</keyword>
<dbReference type="EMBL" id="BNBA01000017">
    <property type="protein sequence ID" value="GHH55359.1"/>
    <property type="molecule type" value="Genomic_DNA"/>
</dbReference>
<feature type="signal peptide" evidence="1">
    <location>
        <begin position="1"/>
        <end position="20"/>
    </location>
</feature>